<dbReference type="InterPro" id="IPR024431">
    <property type="entry name" value="InsA_HTH_dom"/>
</dbReference>
<accession>A0A077PY99</accession>
<comment type="caution">
    <text evidence="2">The sequence shown here is derived from an EMBL/GenBank/DDBJ whole genome shotgun (WGS) entry which is preliminary data.</text>
</comment>
<proteinExistence type="predicted"/>
<gene>
    <name evidence="2" type="ORF">XBKB1_480002</name>
</gene>
<protein>
    <submittedName>
        <fullName evidence="2">Insertion element IS1 1/2/3/5/6 protein insA (IS1a/IS1b/IS1c/IS1d) (Modular protein)</fullName>
    </submittedName>
</protein>
<dbReference type="PANTHER" id="PTHR47923">
    <property type="entry name" value="INSERTION ELEMENT IS1 1 PROTEIN INSA-RELATED"/>
    <property type="match status" value="1"/>
</dbReference>
<reference evidence="2" key="1">
    <citation type="submission" date="2013-07" db="EMBL/GenBank/DDBJ databases">
        <title>Sub-species coevolution in mutualistic symbiosis.</title>
        <authorList>
            <person name="Murfin K."/>
            <person name="Klassen J."/>
            <person name="Lee M."/>
            <person name="Forst S."/>
            <person name="Stock P."/>
            <person name="Goodrich-Blair H."/>
        </authorList>
    </citation>
    <scope>NUCLEOTIDE SEQUENCE [LARGE SCALE GENOMIC DNA]</scope>
    <source>
        <strain evidence="2">Kraussei Becker Underwood</strain>
    </source>
</reference>
<evidence type="ECO:0000259" key="1">
    <source>
        <dbReference type="Pfam" id="PF12759"/>
    </source>
</evidence>
<name>A0A077PY99_XENBV</name>
<dbReference type="HOGENOM" id="CLU_076276_10_2_6"/>
<organism evidence="2">
    <name type="scientific">Xenorhabdus bovienii str. kraussei Becker Underwood</name>
    <dbReference type="NCBI Taxonomy" id="1398204"/>
    <lineage>
        <taxon>Bacteria</taxon>
        <taxon>Pseudomonadati</taxon>
        <taxon>Pseudomonadota</taxon>
        <taxon>Gammaproteobacteria</taxon>
        <taxon>Enterobacterales</taxon>
        <taxon>Morganellaceae</taxon>
        <taxon>Xenorhabdus</taxon>
    </lineage>
</organism>
<dbReference type="InterPro" id="IPR051252">
    <property type="entry name" value="IS1_transposase_InsA"/>
</dbReference>
<dbReference type="EMBL" id="CBSZ010000382">
    <property type="protein sequence ID" value="CDH26178.1"/>
    <property type="molecule type" value="Genomic_DNA"/>
</dbReference>
<dbReference type="AlphaFoldDB" id="A0A077PY99"/>
<dbReference type="GO" id="GO:0006313">
    <property type="term" value="P:DNA transposition"/>
    <property type="evidence" value="ECO:0007669"/>
    <property type="project" value="TreeGrafter"/>
</dbReference>
<sequence length="40" mass="4438">MKEQITDMAINNGGIRDTARVLNVGINTVLRTLKNLNPDK</sequence>
<feature type="domain" description="Insertion element IS1 protein InsA helix-turn-helix" evidence="1">
    <location>
        <begin position="1"/>
        <end position="35"/>
    </location>
</feature>
<evidence type="ECO:0000313" key="2">
    <source>
        <dbReference type="EMBL" id="CDH26178.1"/>
    </source>
</evidence>
<dbReference type="Proteomes" id="UP000028493">
    <property type="component" value="Unassembled WGS sequence"/>
</dbReference>
<dbReference type="PANTHER" id="PTHR47923:SF1">
    <property type="entry name" value="INSERTION ELEMENT IS1 1 PROTEIN INSA-RELATED"/>
    <property type="match status" value="1"/>
</dbReference>
<dbReference type="Pfam" id="PF12759">
    <property type="entry name" value="HTH_Tnp_IS1"/>
    <property type="match status" value="1"/>
</dbReference>